<proteinExistence type="predicted"/>
<dbReference type="AlphaFoldDB" id="A0A851GHF4"/>
<reference evidence="2 3" key="1">
    <citation type="submission" date="2020-07" db="EMBL/GenBank/DDBJ databases">
        <title>Roseicoccus Jingziensis gen. nov., sp. nov., isolated from coastal seawater.</title>
        <authorList>
            <person name="Feng X."/>
        </authorList>
    </citation>
    <scope>NUCLEOTIDE SEQUENCE [LARGE SCALE GENOMIC DNA]</scope>
    <source>
        <strain evidence="2 3">N1E253</strain>
    </source>
</reference>
<gene>
    <name evidence="2" type="ORF">HW115_02970</name>
</gene>
<feature type="region of interest" description="Disordered" evidence="1">
    <location>
        <begin position="180"/>
        <end position="203"/>
    </location>
</feature>
<comment type="caution">
    <text evidence="2">The sequence shown here is derived from an EMBL/GenBank/DDBJ whole genome shotgun (WGS) entry which is preliminary data.</text>
</comment>
<evidence type="ECO:0000256" key="1">
    <source>
        <dbReference type="SAM" id="MobiDB-lite"/>
    </source>
</evidence>
<dbReference type="Proteomes" id="UP000557872">
    <property type="component" value="Unassembled WGS sequence"/>
</dbReference>
<dbReference type="RefSeq" id="WP_178931077.1">
    <property type="nucleotide sequence ID" value="NZ_JACBAZ010000001.1"/>
</dbReference>
<keyword evidence="3" id="KW-1185">Reference proteome</keyword>
<name>A0A851GHF4_9BACT</name>
<organism evidence="2 3">
    <name type="scientific">Oceaniferula marina</name>
    <dbReference type="NCBI Taxonomy" id="2748318"/>
    <lineage>
        <taxon>Bacteria</taxon>
        <taxon>Pseudomonadati</taxon>
        <taxon>Verrucomicrobiota</taxon>
        <taxon>Verrucomicrobiia</taxon>
        <taxon>Verrucomicrobiales</taxon>
        <taxon>Verrucomicrobiaceae</taxon>
        <taxon>Oceaniferula</taxon>
    </lineage>
</organism>
<accession>A0A851GHF4</accession>
<protein>
    <submittedName>
        <fullName evidence="2">Uncharacterized protein</fullName>
    </submittedName>
</protein>
<evidence type="ECO:0000313" key="2">
    <source>
        <dbReference type="EMBL" id="NWK54557.1"/>
    </source>
</evidence>
<sequence>MIHYGSRRGVFGSGTEEAVDLNQADAFQITMSVRSRALLSDRYDFNLVYYRRDLSESLWNAKLRKKHLSLKQITRRVAFGEDPSVEPLRVKHFYLKSDRPVYVAKMEHGMPNDDCVPLDYVSQFNKLFVGYLMRCPKAYPLEVELFGQQGLSLAMRRDGAVISSVAPHVLVYQRGGLEQAPESSEVEESVMDHGRIQALPKTT</sequence>
<dbReference type="EMBL" id="JACBAZ010000001">
    <property type="protein sequence ID" value="NWK54557.1"/>
    <property type="molecule type" value="Genomic_DNA"/>
</dbReference>
<evidence type="ECO:0000313" key="3">
    <source>
        <dbReference type="Proteomes" id="UP000557872"/>
    </source>
</evidence>